<name>A0A1F5FEX3_9BACT</name>
<dbReference type="SUPFAM" id="SSF53756">
    <property type="entry name" value="UDP-Glycosyltransferase/glycogen phosphorylase"/>
    <property type="match status" value="1"/>
</dbReference>
<dbReference type="InterPro" id="IPR001296">
    <property type="entry name" value="Glyco_trans_1"/>
</dbReference>
<evidence type="ECO:0000256" key="2">
    <source>
        <dbReference type="ARBA" id="ARBA00022679"/>
    </source>
</evidence>
<dbReference type="Gene3D" id="3.40.50.2000">
    <property type="entry name" value="Glycogen Phosphorylase B"/>
    <property type="match status" value="2"/>
</dbReference>
<dbReference type="Pfam" id="PF00534">
    <property type="entry name" value="Glycos_transf_1"/>
    <property type="match status" value="1"/>
</dbReference>
<evidence type="ECO:0000313" key="6">
    <source>
        <dbReference type="EMBL" id="OGD78117.1"/>
    </source>
</evidence>
<evidence type="ECO:0008006" key="8">
    <source>
        <dbReference type="Google" id="ProtNLM"/>
    </source>
</evidence>
<dbReference type="AlphaFoldDB" id="A0A1F5FEX3"/>
<evidence type="ECO:0000259" key="5">
    <source>
        <dbReference type="Pfam" id="PF13439"/>
    </source>
</evidence>
<evidence type="ECO:0000259" key="4">
    <source>
        <dbReference type="Pfam" id="PF00534"/>
    </source>
</evidence>
<keyword evidence="1" id="KW-0328">Glycosyltransferase</keyword>
<evidence type="ECO:0000256" key="3">
    <source>
        <dbReference type="SAM" id="MobiDB-lite"/>
    </source>
</evidence>
<organism evidence="6 7">
    <name type="scientific">Candidatus Coatesbacteria bacterium RBG_13_66_14</name>
    <dbReference type="NCBI Taxonomy" id="1817816"/>
    <lineage>
        <taxon>Bacteria</taxon>
        <taxon>Candidatus Coatesiibacteriota</taxon>
    </lineage>
</organism>
<sequence length="409" mass="43841">MLILHYLEDLLLSGPHRGTAEVCARLTERGFPCAAASLTGDGPGRAYFDERGVQLHLVGKPGDSALALGLKLARLAKRIGATALHGHPNRLPTWVAGLASGRPAFVTFHRYGFDSPWEKRLTRLTSPFMGGYACVSRRVRDYVLDVDRVHPSRVALVPNGLDTERFRPGLFGKEDSRRALGLGPEGPVLGYVGRLGHRKGLDHLLRAAARIPGSTVLLAGAGYHEGHLADLARELGLGDRVRFLGTVPDPRPVYAACDLAVAVGRGESFNRGMAEPLALGVAAIGLAQGGCVEILPPEARGLLIFEYSDRALGEKIAKLLDDPAKTKAMTDAASRHIRRNHSLEAMTEGYAVLYARVLLEGKRPADSGRPPRAIYIPGVEDSDRTPPAVDGEGYTGPHLDPGLGGKRLL</sequence>
<gene>
    <name evidence="6" type="ORF">A2Y64_02460</name>
</gene>
<evidence type="ECO:0000256" key="1">
    <source>
        <dbReference type="ARBA" id="ARBA00022676"/>
    </source>
</evidence>
<dbReference type="InterPro" id="IPR028098">
    <property type="entry name" value="Glyco_trans_4-like_N"/>
</dbReference>
<feature type="domain" description="Glycosyltransferase subfamily 4-like N-terminal" evidence="5">
    <location>
        <begin position="14"/>
        <end position="165"/>
    </location>
</feature>
<reference evidence="6 7" key="1">
    <citation type="journal article" date="2016" name="Nat. Commun.">
        <title>Thousands of microbial genomes shed light on interconnected biogeochemical processes in an aquifer system.</title>
        <authorList>
            <person name="Anantharaman K."/>
            <person name="Brown C.T."/>
            <person name="Hug L.A."/>
            <person name="Sharon I."/>
            <person name="Castelle C.J."/>
            <person name="Probst A.J."/>
            <person name="Thomas B.C."/>
            <person name="Singh A."/>
            <person name="Wilkins M.J."/>
            <person name="Karaoz U."/>
            <person name="Brodie E.L."/>
            <person name="Williams K.H."/>
            <person name="Hubbard S.S."/>
            <person name="Banfield J.F."/>
        </authorList>
    </citation>
    <scope>NUCLEOTIDE SEQUENCE [LARGE SCALE GENOMIC DNA]</scope>
</reference>
<comment type="caution">
    <text evidence="6">The sequence shown here is derived from an EMBL/GenBank/DDBJ whole genome shotgun (WGS) entry which is preliminary data.</text>
</comment>
<dbReference type="STRING" id="1817816.A2Y64_02460"/>
<feature type="region of interest" description="Disordered" evidence="3">
    <location>
        <begin position="364"/>
        <end position="409"/>
    </location>
</feature>
<proteinExistence type="predicted"/>
<feature type="domain" description="Glycosyl transferase family 1" evidence="4">
    <location>
        <begin position="173"/>
        <end position="334"/>
    </location>
</feature>
<evidence type="ECO:0000313" key="7">
    <source>
        <dbReference type="Proteomes" id="UP000177187"/>
    </source>
</evidence>
<keyword evidence="2" id="KW-0808">Transferase</keyword>
<dbReference type="Pfam" id="PF13439">
    <property type="entry name" value="Glyco_transf_4"/>
    <property type="match status" value="1"/>
</dbReference>
<dbReference type="GO" id="GO:0016757">
    <property type="term" value="F:glycosyltransferase activity"/>
    <property type="evidence" value="ECO:0007669"/>
    <property type="project" value="UniProtKB-KW"/>
</dbReference>
<dbReference type="PANTHER" id="PTHR12526">
    <property type="entry name" value="GLYCOSYLTRANSFERASE"/>
    <property type="match status" value="1"/>
</dbReference>
<dbReference type="EMBL" id="MFAF01000049">
    <property type="protein sequence ID" value="OGD78117.1"/>
    <property type="molecule type" value="Genomic_DNA"/>
</dbReference>
<dbReference type="Proteomes" id="UP000177187">
    <property type="component" value="Unassembled WGS sequence"/>
</dbReference>
<protein>
    <recommendedName>
        <fullName evidence="8">Glycosyltransferase subfamily 4-like N-terminal domain-containing protein</fullName>
    </recommendedName>
</protein>
<accession>A0A1F5FEX3</accession>
<dbReference type="PANTHER" id="PTHR12526:SF510">
    <property type="entry name" value="D-INOSITOL 3-PHOSPHATE GLYCOSYLTRANSFERASE"/>
    <property type="match status" value="1"/>
</dbReference>